<evidence type="ECO:0000256" key="7">
    <source>
        <dbReference type="PIRSR" id="PIRSR602401-1"/>
    </source>
</evidence>
<evidence type="ECO:0000256" key="6">
    <source>
        <dbReference type="ARBA" id="ARBA00023033"/>
    </source>
</evidence>
<name>A0A015LBS2_RHIIW</name>
<dbReference type="InterPro" id="IPR017972">
    <property type="entry name" value="Cyt_P450_CS"/>
</dbReference>
<dbReference type="InterPro" id="IPR002401">
    <property type="entry name" value="Cyt_P450_E_grp-I"/>
</dbReference>
<comment type="caution">
    <text evidence="10">The sequence shown here is derived from an EMBL/GenBank/DDBJ whole genome shotgun (WGS) entry which is preliminary data.</text>
</comment>
<dbReference type="GO" id="GO:0005506">
    <property type="term" value="F:iron ion binding"/>
    <property type="evidence" value="ECO:0007669"/>
    <property type="project" value="InterPro"/>
</dbReference>
<evidence type="ECO:0000256" key="1">
    <source>
        <dbReference type="ARBA" id="ARBA00010617"/>
    </source>
</evidence>
<gene>
    <name evidence="10" type="ORF">RirG_254660</name>
</gene>
<dbReference type="PANTHER" id="PTHR24291:SF50">
    <property type="entry name" value="BIFUNCTIONAL ALBAFLAVENONE MONOOXYGENASE_TERPENE SYNTHASE"/>
    <property type="match status" value="1"/>
</dbReference>
<sequence>MTFLQITLQDFLAFSGLFVIIIVSALYLYLFYETFYPPSFPPAIIVSDKKITESPVKNVKNIPTKQLLISCHPDHIPDKVKKIGLIPYLRKKHLKHGRVLTDLPLINTISVIDPMTIRSSLNIGDRPRNMYKFLEPIWGKDNLYVFSADRAKIYRSFFDPALSVDVIIDKYHDMRNFGVEIVDNWEKSIVLKHENVVRMQDQGLEFSLKATIQALFGVNLPQDFDLVAYKKAYDDVINGLFDKQFNVLSNLRDEKIQNSIKHLFQVLCILIDEKKRIIASTIQGVNNTILPPRKDLLDLLVSEKDPETGKNFEDEKIKDIMSLFLTCGYLTTGVAISWTIFCITQDRNVQTKIQNEIDYNLKGQLPLYHDLLNLNFLNQVIKESLRICPPIPILSRYLEKNTDLETMNDPLNLQAGTVVLYPITVTHEDIHIECDSQKFDASQPSFNQLKAPFNHCPFGFGDRICPAEKLAMVEIKLMVCLIMQRFHVELAMPLNRVSGDEKFILMARNDIYIKLIPRKGIEE</sequence>
<keyword evidence="9" id="KW-0812">Transmembrane</keyword>
<dbReference type="STRING" id="1432141.A0A015LBS2"/>
<dbReference type="Pfam" id="PF00067">
    <property type="entry name" value="p450"/>
    <property type="match status" value="1"/>
</dbReference>
<keyword evidence="11" id="KW-1185">Reference proteome</keyword>
<evidence type="ECO:0000313" key="10">
    <source>
        <dbReference type="EMBL" id="EXX52253.1"/>
    </source>
</evidence>
<dbReference type="Proteomes" id="UP000022910">
    <property type="component" value="Unassembled WGS sequence"/>
</dbReference>
<reference evidence="10 11" key="1">
    <citation type="submission" date="2014-02" db="EMBL/GenBank/DDBJ databases">
        <title>Single nucleus genome sequencing reveals high similarity among nuclei of an endomycorrhizal fungus.</title>
        <authorList>
            <person name="Lin K."/>
            <person name="Geurts R."/>
            <person name="Zhang Z."/>
            <person name="Limpens E."/>
            <person name="Saunders D.G."/>
            <person name="Mu D."/>
            <person name="Pang E."/>
            <person name="Cao H."/>
            <person name="Cha H."/>
            <person name="Lin T."/>
            <person name="Zhou Q."/>
            <person name="Shang Y."/>
            <person name="Li Y."/>
            <person name="Ivanov S."/>
            <person name="Sharma T."/>
            <person name="Velzen R.V."/>
            <person name="Ruijter N.D."/>
            <person name="Aanen D.K."/>
            <person name="Win J."/>
            <person name="Kamoun S."/>
            <person name="Bisseling T."/>
            <person name="Huang S."/>
        </authorList>
    </citation>
    <scope>NUCLEOTIDE SEQUENCE [LARGE SCALE GENOMIC DNA]</scope>
    <source>
        <strain evidence="11">DAOM197198w</strain>
    </source>
</reference>
<evidence type="ECO:0000256" key="5">
    <source>
        <dbReference type="ARBA" id="ARBA00023004"/>
    </source>
</evidence>
<keyword evidence="10" id="KW-0808">Transferase</keyword>
<dbReference type="PRINTS" id="PR00385">
    <property type="entry name" value="P450"/>
</dbReference>
<dbReference type="HOGENOM" id="CLU_520872_0_0_1"/>
<comment type="cofactor">
    <cofactor evidence="7">
        <name>heme</name>
        <dbReference type="ChEBI" id="CHEBI:30413"/>
    </cofactor>
</comment>
<dbReference type="GO" id="GO:0032259">
    <property type="term" value="P:methylation"/>
    <property type="evidence" value="ECO:0007669"/>
    <property type="project" value="UniProtKB-KW"/>
</dbReference>
<dbReference type="AlphaFoldDB" id="A0A015LBS2"/>
<dbReference type="EMBL" id="JEMT01029335">
    <property type="protein sequence ID" value="EXX52253.1"/>
    <property type="molecule type" value="Genomic_DNA"/>
</dbReference>
<dbReference type="GO" id="GO:0016705">
    <property type="term" value="F:oxidoreductase activity, acting on paired donors, with incorporation or reduction of molecular oxygen"/>
    <property type="evidence" value="ECO:0007669"/>
    <property type="project" value="InterPro"/>
</dbReference>
<dbReference type="SMR" id="A0A015LBS2"/>
<evidence type="ECO:0000256" key="2">
    <source>
        <dbReference type="ARBA" id="ARBA00022617"/>
    </source>
</evidence>
<dbReference type="CDD" id="cd00302">
    <property type="entry name" value="cytochrome_P450"/>
    <property type="match status" value="1"/>
</dbReference>
<keyword evidence="9" id="KW-1133">Transmembrane helix</keyword>
<evidence type="ECO:0000313" key="11">
    <source>
        <dbReference type="Proteomes" id="UP000022910"/>
    </source>
</evidence>
<keyword evidence="9" id="KW-0472">Membrane</keyword>
<feature type="binding site" description="axial binding residue" evidence="7">
    <location>
        <position position="465"/>
    </location>
    <ligand>
        <name>heme</name>
        <dbReference type="ChEBI" id="CHEBI:30413"/>
    </ligand>
    <ligandPart>
        <name>Fe</name>
        <dbReference type="ChEBI" id="CHEBI:18248"/>
    </ligandPart>
</feature>
<protein>
    <submittedName>
        <fullName evidence="10">Sterol 14-demethylase</fullName>
    </submittedName>
</protein>
<dbReference type="InterPro" id="IPR001128">
    <property type="entry name" value="Cyt_P450"/>
</dbReference>
<evidence type="ECO:0000256" key="3">
    <source>
        <dbReference type="ARBA" id="ARBA00022723"/>
    </source>
</evidence>
<dbReference type="PROSITE" id="PS00086">
    <property type="entry name" value="CYTOCHROME_P450"/>
    <property type="match status" value="1"/>
</dbReference>
<dbReference type="OrthoDB" id="1470350at2759"/>
<dbReference type="GO" id="GO:0008168">
    <property type="term" value="F:methyltransferase activity"/>
    <property type="evidence" value="ECO:0007669"/>
    <property type="project" value="UniProtKB-KW"/>
</dbReference>
<evidence type="ECO:0000256" key="8">
    <source>
        <dbReference type="RuleBase" id="RU000461"/>
    </source>
</evidence>
<dbReference type="PRINTS" id="PR00463">
    <property type="entry name" value="EP450I"/>
</dbReference>
<keyword evidence="5 7" id="KW-0408">Iron</keyword>
<keyword evidence="6 8" id="KW-0503">Monooxygenase</keyword>
<feature type="transmembrane region" description="Helical" evidence="9">
    <location>
        <begin position="320"/>
        <end position="341"/>
    </location>
</feature>
<dbReference type="InterPro" id="IPR036396">
    <property type="entry name" value="Cyt_P450_sf"/>
</dbReference>
<keyword evidence="2 7" id="KW-0349">Heme</keyword>
<comment type="similarity">
    <text evidence="1 8">Belongs to the cytochrome P450 family.</text>
</comment>
<dbReference type="InterPro" id="IPR050196">
    <property type="entry name" value="Cytochrome_P450_Monoox"/>
</dbReference>
<feature type="transmembrane region" description="Helical" evidence="9">
    <location>
        <begin position="12"/>
        <end position="32"/>
    </location>
</feature>
<proteinExistence type="inferred from homology"/>
<dbReference type="SUPFAM" id="SSF48264">
    <property type="entry name" value="Cytochrome P450"/>
    <property type="match status" value="1"/>
</dbReference>
<keyword evidence="10" id="KW-0489">Methyltransferase</keyword>
<keyword evidence="3 7" id="KW-0479">Metal-binding</keyword>
<evidence type="ECO:0000256" key="9">
    <source>
        <dbReference type="SAM" id="Phobius"/>
    </source>
</evidence>
<accession>A0A015LBS2</accession>
<evidence type="ECO:0000256" key="4">
    <source>
        <dbReference type="ARBA" id="ARBA00023002"/>
    </source>
</evidence>
<organism evidence="10 11">
    <name type="scientific">Rhizophagus irregularis (strain DAOM 197198w)</name>
    <name type="common">Glomus intraradices</name>
    <dbReference type="NCBI Taxonomy" id="1432141"/>
    <lineage>
        <taxon>Eukaryota</taxon>
        <taxon>Fungi</taxon>
        <taxon>Fungi incertae sedis</taxon>
        <taxon>Mucoromycota</taxon>
        <taxon>Glomeromycotina</taxon>
        <taxon>Glomeromycetes</taxon>
        <taxon>Glomerales</taxon>
        <taxon>Glomeraceae</taxon>
        <taxon>Rhizophagus</taxon>
    </lineage>
</organism>
<dbReference type="PANTHER" id="PTHR24291">
    <property type="entry name" value="CYTOCHROME P450 FAMILY 4"/>
    <property type="match status" value="1"/>
</dbReference>
<dbReference type="Gene3D" id="1.10.630.10">
    <property type="entry name" value="Cytochrome P450"/>
    <property type="match status" value="1"/>
</dbReference>
<dbReference type="GO" id="GO:0020037">
    <property type="term" value="F:heme binding"/>
    <property type="evidence" value="ECO:0007669"/>
    <property type="project" value="InterPro"/>
</dbReference>
<keyword evidence="4 8" id="KW-0560">Oxidoreductase</keyword>
<dbReference type="GO" id="GO:0004497">
    <property type="term" value="F:monooxygenase activity"/>
    <property type="evidence" value="ECO:0007669"/>
    <property type="project" value="UniProtKB-KW"/>
</dbReference>